<dbReference type="AlphaFoldDB" id="A0A6A2XXE9"/>
<reference evidence="1" key="1">
    <citation type="submission" date="2019-09" db="EMBL/GenBank/DDBJ databases">
        <title>Draft genome information of white flower Hibiscus syriacus.</title>
        <authorList>
            <person name="Kim Y.-M."/>
        </authorList>
    </citation>
    <scope>NUCLEOTIDE SEQUENCE [LARGE SCALE GENOMIC DNA]</scope>
    <source>
        <strain evidence="1">YM2019G1</strain>
    </source>
</reference>
<evidence type="ECO:0000313" key="2">
    <source>
        <dbReference type="Proteomes" id="UP000436088"/>
    </source>
</evidence>
<keyword evidence="2" id="KW-1185">Reference proteome</keyword>
<comment type="caution">
    <text evidence="1">The sequence shown here is derived from an EMBL/GenBank/DDBJ whole genome shotgun (WGS) entry which is preliminary data.</text>
</comment>
<proteinExistence type="predicted"/>
<evidence type="ECO:0000313" key="1">
    <source>
        <dbReference type="EMBL" id="KAE8659044.1"/>
    </source>
</evidence>
<dbReference type="EMBL" id="VEPZ02001739">
    <property type="protein sequence ID" value="KAE8659044.1"/>
    <property type="molecule type" value="Genomic_DNA"/>
</dbReference>
<protein>
    <submittedName>
        <fullName evidence="1">Uncharacterized protein</fullName>
    </submittedName>
</protein>
<name>A0A6A2XXE9_HIBSY</name>
<dbReference type="Proteomes" id="UP000436088">
    <property type="component" value="Unassembled WGS sequence"/>
</dbReference>
<organism evidence="1 2">
    <name type="scientific">Hibiscus syriacus</name>
    <name type="common">Rose of Sharon</name>
    <dbReference type="NCBI Taxonomy" id="106335"/>
    <lineage>
        <taxon>Eukaryota</taxon>
        <taxon>Viridiplantae</taxon>
        <taxon>Streptophyta</taxon>
        <taxon>Embryophyta</taxon>
        <taxon>Tracheophyta</taxon>
        <taxon>Spermatophyta</taxon>
        <taxon>Magnoliopsida</taxon>
        <taxon>eudicotyledons</taxon>
        <taxon>Gunneridae</taxon>
        <taxon>Pentapetalae</taxon>
        <taxon>rosids</taxon>
        <taxon>malvids</taxon>
        <taxon>Malvales</taxon>
        <taxon>Malvaceae</taxon>
        <taxon>Malvoideae</taxon>
        <taxon>Hibiscus</taxon>
    </lineage>
</organism>
<gene>
    <name evidence="1" type="ORF">F3Y22_tig00116965pilonHSYRG00715</name>
</gene>
<accession>A0A6A2XXE9</accession>
<sequence>MTRTYSEPMLHRQLWFLPNKLTPIEKSLIFVQPKLPNLRERTENFDKKACSEGDYECLYQGCCQSSLSGQCSFPRSYVCLPGSALPYSCSNIRTKFGFYRTGISIIACS</sequence>